<evidence type="ECO:0000256" key="2">
    <source>
        <dbReference type="ARBA" id="ARBA00022730"/>
    </source>
</evidence>
<evidence type="ECO:0000256" key="4">
    <source>
        <dbReference type="ARBA" id="ARBA00022917"/>
    </source>
</evidence>
<dbReference type="RefSeq" id="WP_249284744.1">
    <property type="nucleotide sequence ID" value="NZ_JACRSO010000002.1"/>
</dbReference>
<dbReference type="GO" id="GO:0000049">
    <property type="term" value="F:tRNA binding"/>
    <property type="evidence" value="ECO:0007669"/>
    <property type="project" value="UniProtKB-UniRule"/>
</dbReference>
<keyword evidence="5" id="KW-0175">Coiled coil</keyword>
<evidence type="ECO:0000313" key="7">
    <source>
        <dbReference type="EMBL" id="MBC8528775.1"/>
    </source>
</evidence>
<comment type="similarity">
    <text evidence="5">Belongs to the NEMF family.</text>
</comment>
<keyword evidence="8" id="KW-1185">Reference proteome</keyword>
<dbReference type="PANTHER" id="PTHR15239:SF6">
    <property type="entry name" value="RIBOSOME QUALITY CONTROL COMPLEX SUBUNIT NEMF"/>
    <property type="match status" value="1"/>
</dbReference>
<comment type="subunit">
    <text evidence="5">Associates with stalled 50S ribosomal subunits. Binds to RqcP.</text>
</comment>
<comment type="function">
    <text evidence="5">Key component of the ribosome quality control system (RQC), a ribosome-associated complex that mediates the extraction of incompletely synthesized nascent chains from stalled ribosomes and their subsequent degradation. RqcH recruits Ala-charged tRNA, and with RqcP directs the elongation of stalled nascent chains on 50S ribosomal subunits, leading to non-templated C-terminal alanine extensions (Ala tail). The Ala tail promotes nascent chain degradation. May add between 1 and at least 8 Ala residues. Binds to stalled 50S ribosomal subunits.</text>
</comment>
<evidence type="ECO:0000256" key="3">
    <source>
        <dbReference type="ARBA" id="ARBA00022884"/>
    </source>
</evidence>
<keyword evidence="4 5" id="KW-0648">Protein biosynthesis</keyword>
<reference evidence="7" key="1">
    <citation type="submission" date="2020-08" db="EMBL/GenBank/DDBJ databases">
        <title>Genome public.</title>
        <authorList>
            <person name="Liu C."/>
            <person name="Sun Q."/>
        </authorList>
    </citation>
    <scope>NUCLEOTIDE SEQUENCE</scope>
    <source>
        <strain evidence="7">NSJ-44</strain>
    </source>
</reference>
<dbReference type="GO" id="GO:0019843">
    <property type="term" value="F:rRNA binding"/>
    <property type="evidence" value="ECO:0007669"/>
    <property type="project" value="UniProtKB-UniRule"/>
</dbReference>
<dbReference type="FunFam" id="2.30.310.10:FF:000004">
    <property type="entry name" value="Fibronectin-binding protein A"/>
    <property type="match status" value="1"/>
</dbReference>
<protein>
    <recommendedName>
        <fullName evidence="5">Rqc2 homolog RqcH</fullName>
        <shortName evidence="5">RqcH</shortName>
    </recommendedName>
</protein>
<dbReference type="GO" id="GO:0072344">
    <property type="term" value="P:rescue of stalled ribosome"/>
    <property type="evidence" value="ECO:0007669"/>
    <property type="project" value="UniProtKB-UniRule"/>
</dbReference>
<dbReference type="HAMAP" id="MF_00844_B">
    <property type="entry name" value="RqcH_B"/>
    <property type="match status" value="1"/>
</dbReference>
<dbReference type="GO" id="GO:1990112">
    <property type="term" value="C:RQC complex"/>
    <property type="evidence" value="ECO:0007669"/>
    <property type="project" value="TreeGrafter"/>
</dbReference>
<feature type="domain" description="NFACT RNA-binding" evidence="6">
    <location>
        <begin position="465"/>
        <end position="559"/>
    </location>
</feature>
<keyword evidence="1 5" id="KW-0820">tRNA-binding</keyword>
<name>A0A926CY05_9FIRM</name>
<dbReference type="PANTHER" id="PTHR15239">
    <property type="entry name" value="NUCLEAR EXPORT MEDIATOR FACTOR NEMF"/>
    <property type="match status" value="1"/>
</dbReference>
<dbReference type="Gene3D" id="2.30.310.10">
    <property type="entry name" value="ibrinogen binding protein from staphylococcus aureus domain"/>
    <property type="match status" value="1"/>
</dbReference>
<dbReference type="InterPro" id="IPR051608">
    <property type="entry name" value="RQC_Subunit_NEMF"/>
</dbReference>
<proteinExistence type="inferred from homology"/>
<dbReference type="AlphaFoldDB" id="A0A926CY05"/>
<dbReference type="EMBL" id="JACRSO010000002">
    <property type="protein sequence ID" value="MBC8528775.1"/>
    <property type="molecule type" value="Genomic_DNA"/>
</dbReference>
<dbReference type="InterPro" id="IPR043682">
    <property type="entry name" value="RqcH_bacterial"/>
</dbReference>
<evidence type="ECO:0000256" key="5">
    <source>
        <dbReference type="HAMAP-Rule" id="MF_00844"/>
    </source>
</evidence>
<keyword evidence="3 5" id="KW-0694">RNA-binding</keyword>
<dbReference type="Proteomes" id="UP000654279">
    <property type="component" value="Unassembled WGS sequence"/>
</dbReference>
<evidence type="ECO:0000256" key="1">
    <source>
        <dbReference type="ARBA" id="ARBA00022555"/>
    </source>
</evidence>
<organism evidence="7 8">
    <name type="scientific">Luoshenia tenuis</name>
    <dbReference type="NCBI Taxonomy" id="2763654"/>
    <lineage>
        <taxon>Bacteria</taxon>
        <taxon>Bacillati</taxon>
        <taxon>Bacillota</taxon>
        <taxon>Clostridia</taxon>
        <taxon>Christensenellales</taxon>
        <taxon>Christensenellaceae</taxon>
        <taxon>Luoshenia</taxon>
    </lineage>
</organism>
<accession>A0A926CY05</accession>
<keyword evidence="2 5" id="KW-0699">rRNA-binding</keyword>
<dbReference type="Pfam" id="PF05833">
    <property type="entry name" value="NFACT_N"/>
    <property type="match status" value="1"/>
</dbReference>
<evidence type="ECO:0000259" key="6">
    <source>
        <dbReference type="Pfam" id="PF05670"/>
    </source>
</evidence>
<dbReference type="GO" id="GO:0043023">
    <property type="term" value="F:ribosomal large subunit binding"/>
    <property type="evidence" value="ECO:0007669"/>
    <property type="project" value="UniProtKB-UniRule"/>
</dbReference>
<comment type="caution">
    <text evidence="7">The sequence shown here is derived from an EMBL/GenBank/DDBJ whole genome shotgun (WGS) entry which is preliminary data.</text>
</comment>
<evidence type="ECO:0000313" key="8">
    <source>
        <dbReference type="Proteomes" id="UP000654279"/>
    </source>
</evidence>
<feature type="coiled-coil region" evidence="5">
    <location>
        <begin position="387"/>
        <end position="421"/>
    </location>
</feature>
<dbReference type="InterPro" id="IPR008532">
    <property type="entry name" value="NFACT_RNA-bd"/>
</dbReference>
<gene>
    <name evidence="5" type="primary">rqcH</name>
    <name evidence="7" type="ORF">H8699_04910</name>
</gene>
<sequence length="590" mass="66253">MPLDGLMLHAVCAEVSKAIAGGRVDRVNQPEKDEIHILIRSQGQNRLLMMTANASQARLHLTRHNKPNPMQPPMFCMLLRKHLQGSRVLGMRQLEMERIVEITFEAMDDLGDLVERRLMVEIMGRHSNIIFLDESGRIIDSAHRVSADMSRVRQILPGMDYTLPPSQDKVNPLTLDEAGLAALLSRAPGLGLAKHLQTQVMGLAPSTAAQISLICAGDEHAAIPDAETMRFDSIVRRIADFFAEMRAGAFHPTLVLDAEKHPAEIFPFEPRGYDFDHLKSYPSACKALDDFYVLRDRQMRAKQRKSAMVHAVSTHLERCRKKSALQQEQIADCAQMETWRLYGELLTANLHQLQGGLPAARVTNYYDPECGTLEIPMDVQLTPSENAQRYYKKYNKAKTTVEQLTLQIAQTAEEIDYLEGQLDNLDKCDSNEELSEIREELEREGYINASHARSKQKKARVAASKPYHYQTPEGIDILVGKNNLQNDRLTLRTAAPDELWLHVKDAPGSHVIVRQSANQVTPETLQQAALLAAWYSRSRGSGNIAVDYAPRKYVRKPSGAKPGMVIYDHQRTLYVTPQAAQIEALALIEG</sequence>
<dbReference type="Pfam" id="PF05670">
    <property type="entry name" value="NFACT-R_1"/>
    <property type="match status" value="1"/>
</dbReference>